<evidence type="ECO:0000256" key="1">
    <source>
        <dbReference type="SAM" id="Coils"/>
    </source>
</evidence>
<dbReference type="Proteomes" id="UP000030645">
    <property type="component" value="Unassembled WGS sequence"/>
</dbReference>
<organism evidence="2 3">
    <name type="scientific">Morus notabilis</name>
    <dbReference type="NCBI Taxonomy" id="981085"/>
    <lineage>
        <taxon>Eukaryota</taxon>
        <taxon>Viridiplantae</taxon>
        <taxon>Streptophyta</taxon>
        <taxon>Embryophyta</taxon>
        <taxon>Tracheophyta</taxon>
        <taxon>Spermatophyta</taxon>
        <taxon>Magnoliopsida</taxon>
        <taxon>eudicotyledons</taxon>
        <taxon>Gunneridae</taxon>
        <taxon>Pentapetalae</taxon>
        <taxon>rosids</taxon>
        <taxon>fabids</taxon>
        <taxon>Rosales</taxon>
        <taxon>Moraceae</taxon>
        <taxon>Moreae</taxon>
        <taxon>Morus</taxon>
    </lineage>
</organism>
<gene>
    <name evidence="2" type="ORF">L484_004915</name>
</gene>
<accession>W9RE75</accession>
<protein>
    <submittedName>
        <fullName evidence="2">Uncharacterized protein</fullName>
    </submittedName>
</protein>
<feature type="coiled-coil region" evidence="1">
    <location>
        <begin position="37"/>
        <end position="64"/>
    </location>
</feature>
<proteinExistence type="predicted"/>
<evidence type="ECO:0000313" key="2">
    <source>
        <dbReference type="EMBL" id="EXB66989.1"/>
    </source>
</evidence>
<name>W9RE75_9ROSA</name>
<dbReference type="AlphaFoldDB" id="W9RE75"/>
<dbReference type="EMBL" id="KE344559">
    <property type="protein sequence ID" value="EXB66989.1"/>
    <property type="molecule type" value="Genomic_DNA"/>
</dbReference>
<reference evidence="3" key="1">
    <citation type="submission" date="2013-01" db="EMBL/GenBank/DDBJ databases">
        <title>Draft Genome Sequence of a Mulberry Tree, Morus notabilis C.K. Schneid.</title>
        <authorList>
            <person name="He N."/>
            <person name="Zhao S."/>
        </authorList>
    </citation>
    <scope>NUCLEOTIDE SEQUENCE</scope>
</reference>
<sequence>MDKVLRDIKVFETTIDEIQDYYNRTLSLDDLVLLHHLDALKISIEEYKRQSQSLDQNLKQLQMDFIVFDLAACSRSELAREKLQSCVERWSETTKEGERKGYKSLLELELSKFVQSAERVKTSDGIKAVTIHLGIRLSRILVQYVLLFAWSEPDVMKKVLDISRETIRSRCFVKNSVVNHAFVSVVELVLREMRNLERDAEDKKGESMKKLPFGERENDLLDVILFDVFYLETALCCPFFPTVSSNTGLQAFGLNLGESFKPKLRKLSSKLNECARELSLTRHECLNIKKFGAMLDMRIIEIWSKLDV</sequence>
<evidence type="ECO:0000313" key="3">
    <source>
        <dbReference type="Proteomes" id="UP000030645"/>
    </source>
</evidence>
<keyword evidence="3" id="KW-1185">Reference proteome</keyword>
<keyword evidence="1" id="KW-0175">Coiled coil</keyword>